<proteinExistence type="predicted"/>
<organism evidence="1 2">
    <name type="scientific">Desulfuribacillus alkaliarsenatis</name>
    <dbReference type="NCBI Taxonomy" id="766136"/>
    <lineage>
        <taxon>Bacteria</taxon>
        <taxon>Bacillati</taxon>
        <taxon>Bacillota</taxon>
        <taxon>Desulfuribacillia</taxon>
        <taxon>Desulfuribacillales</taxon>
        <taxon>Desulfuribacillaceae</taxon>
        <taxon>Desulfuribacillus</taxon>
    </lineage>
</organism>
<protein>
    <submittedName>
        <fullName evidence="1">Uncharacterized protein</fullName>
    </submittedName>
</protein>
<dbReference type="AlphaFoldDB" id="A0A1E5G2B9"/>
<keyword evidence="2" id="KW-1185">Reference proteome</keyword>
<dbReference type="STRING" id="766136.BHF68_05855"/>
<dbReference type="EMBL" id="MIJE01000022">
    <property type="protein sequence ID" value="OEF97119.1"/>
    <property type="molecule type" value="Genomic_DNA"/>
</dbReference>
<accession>A0A1E5G2B9</accession>
<dbReference type="Proteomes" id="UP000094296">
    <property type="component" value="Unassembled WGS sequence"/>
</dbReference>
<sequence>MLDIPGKVIKDRGRLMSDAKKQLTNQYPIWTDHAPHDPGITLLELLAELQVRQQESIRLGSEQNRQKYLAMLQFYQKPAQSAQTEVMFASDSRKEYLPKGSRLMAQDLTFETCERLVVVDNQLQAIQLEIQEKRVLIDRSSSVDWSRDWYAFGEMPKPGDSLYLGFDKPFPANTTIHTKWNLADGQISRNAVNSNDFFQALVKLSWEYYGIEKGVEGWHPLQVVSDTTRDLLYSGFLQLKLFGKQILYPGDNNSEFGYYAFRCRLVEGAYDVAPRIRQIHTNCIIVKQRRSLCQSWTFKNHDIINREVLIDSWLAYYGILQVFIRKYDGWVELKETSQYRVHHDTRKKRCRIQILSELTRVLTEVDGATDDAIVKVIAWENAVWQKKALASSTGWIHQQIELELKHVLEQEFKLMVAEHSNGEIIWRDWYPIETLEHGHDNQLCFQLDPTLGLIRFGDNRKGRAPDPGVNSIMITDCAITRANQGNILSAKIDSIVVPDEQLKDLTVQQLEPATGGQTKETIQQLERRLIQDLNTEYRAISTNDYQRIVENTPGLVIKNVKVLPLYKPGLSDYPNKKADNCVTIVVEPYNKSGQGQLTEVYKKNIIANLDRYRLITTQTFIIEPTYVGLEFYGEIIIKANYMNAEQDIKLAINQYIKKIEQRQIGRVVLNYGELYGIVDLLECVSHIRYLGIEPVGYRITKSKNGDITIPAYSRFYISKAELILIHSEQG</sequence>
<evidence type="ECO:0000313" key="2">
    <source>
        <dbReference type="Proteomes" id="UP000094296"/>
    </source>
</evidence>
<dbReference type="OrthoDB" id="9027184at2"/>
<gene>
    <name evidence="1" type="ORF">BHF68_05855</name>
</gene>
<comment type="caution">
    <text evidence="1">The sequence shown here is derived from an EMBL/GenBank/DDBJ whole genome shotgun (WGS) entry which is preliminary data.</text>
</comment>
<reference evidence="1 2" key="1">
    <citation type="submission" date="2016-09" db="EMBL/GenBank/DDBJ databases">
        <title>Draft genome sequence for the type strain of Desulfuribacillus alkaliarsenatis AHT28, an obligately anaerobic, sulfidogenic bacterium isolated from Russian soda lake sediments.</title>
        <authorList>
            <person name="Abin C.A."/>
            <person name="Hollibaugh J.T."/>
        </authorList>
    </citation>
    <scope>NUCLEOTIDE SEQUENCE [LARGE SCALE GENOMIC DNA]</scope>
    <source>
        <strain evidence="1 2">AHT28</strain>
    </source>
</reference>
<evidence type="ECO:0000313" key="1">
    <source>
        <dbReference type="EMBL" id="OEF97119.1"/>
    </source>
</evidence>
<name>A0A1E5G2B9_9FIRM</name>
<dbReference type="RefSeq" id="WP_069643165.1">
    <property type="nucleotide sequence ID" value="NZ_MIJE01000022.1"/>
</dbReference>